<evidence type="ECO:0000256" key="1">
    <source>
        <dbReference type="ARBA" id="ARBA00010541"/>
    </source>
</evidence>
<protein>
    <submittedName>
        <fullName evidence="5">PDZ domain-containing protein</fullName>
    </submittedName>
</protein>
<dbReference type="AlphaFoldDB" id="A0A934R390"/>
<dbReference type="InterPro" id="IPR001478">
    <property type="entry name" value="PDZ"/>
</dbReference>
<sequence length="398" mass="42798">MKPIAYFIVASALANVAFADDEVPLLLPEERRVVEAQSDEFSEAIKPALADAAKSTVRVWAGSRRVAYGTVVGDGTKILSKWSEIASSKGKLRVDVAGNQYRDVTLGGVYQDEDLVLLNVEGSALKPVTWSFESPKIGGFLAAPQPDGNLAAFGVVSVLERNLRDTDMAFLGVRGDPEFKGAGVKIWTVEEKSGAFDAGLVSGDVILKVGDRVISGMLELKNALSGTTPGSTVDLLVDSQGRAKTVKVVLGNRTANMAQYGGQRLQVMERMGGALSQVRGSFTHALQTDMRPKPNQIGGPVVDLEGRVLGITLARADRTRSFVMPAAAVDAMLKKPAQDPSVAQVRTEEIQGNGLLSGSEAPRPQRMRGGENRARRHLSDMRRLMDHMRDEMDALEGR</sequence>
<feature type="region of interest" description="Disordered" evidence="2">
    <location>
        <begin position="349"/>
        <end position="375"/>
    </location>
</feature>
<dbReference type="GO" id="GO:0004252">
    <property type="term" value="F:serine-type endopeptidase activity"/>
    <property type="evidence" value="ECO:0007669"/>
    <property type="project" value="TreeGrafter"/>
</dbReference>
<dbReference type="InterPro" id="IPR036034">
    <property type="entry name" value="PDZ_sf"/>
</dbReference>
<dbReference type="Proteomes" id="UP000600139">
    <property type="component" value="Unassembled WGS sequence"/>
</dbReference>
<comment type="similarity">
    <text evidence="1">Belongs to the peptidase S1C family.</text>
</comment>
<reference evidence="5" key="1">
    <citation type="submission" date="2021-01" db="EMBL/GenBank/DDBJ databases">
        <title>Modified the classification status of verrucomicrobia.</title>
        <authorList>
            <person name="Feng X."/>
        </authorList>
    </citation>
    <scope>NUCLEOTIDE SEQUENCE</scope>
    <source>
        <strain evidence="5">JCM 18052</strain>
    </source>
</reference>
<dbReference type="Gene3D" id="2.30.42.10">
    <property type="match status" value="1"/>
</dbReference>
<evidence type="ECO:0000313" key="6">
    <source>
        <dbReference type="Proteomes" id="UP000600139"/>
    </source>
</evidence>
<evidence type="ECO:0000259" key="4">
    <source>
        <dbReference type="SMART" id="SM00228"/>
    </source>
</evidence>
<evidence type="ECO:0000256" key="2">
    <source>
        <dbReference type="SAM" id="MobiDB-lite"/>
    </source>
</evidence>
<dbReference type="PANTHER" id="PTHR22939">
    <property type="entry name" value="SERINE PROTEASE FAMILY S1C HTRA-RELATED"/>
    <property type="match status" value="1"/>
</dbReference>
<comment type="caution">
    <text evidence="5">The sequence shown here is derived from an EMBL/GenBank/DDBJ whole genome shotgun (WGS) entry which is preliminary data.</text>
</comment>
<accession>A0A934R390</accession>
<feature type="domain" description="PDZ" evidence="4">
    <location>
        <begin position="169"/>
        <end position="241"/>
    </location>
</feature>
<dbReference type="EMBL" id="JAENIK010000004">
    <property type="protein sequence ID" value="MBK1814429.1"/>
    <property type="molecule type" value="Genomic_DNA"/>
</dbReference>
<name>A0A934R390_9BACT</name>
<feature type="chain" id="PRO_5037692493" evidence="3">
    <location>
        <begin position="20"/>
        <end position="398"/>
    </location>
</feature>
<dbReference type="PANTHER" id="PTHR22939:SF129">
    <property type="entry name" value="SERINE PROTEASE HTRA2, MITOCHONDRIAL"/>
    <property type="match status" value="1"/>
</dbReference>
<dbReference type="Pfam" id="PF13180">
    <property type="entry name" value="PDZ_2"/>
    <property type="match status" value="1"/>
</dbReference>
<dbReference type="RefSeq" id="WP_200349395.1">
    <property type="nucleotide sequence ID" value="NZ_BAABHZ010000010.1"/>
</dbReference>
<dbReference type="SMART" id="SM00228">
    <property type="entry name" value="PDZ"/>
    <property type="match status" value="1"/>
</dbReference>
<dbReference type="InterPro" id="IPR009003">
    <property type="entry name" value="Peptidase_S1_PA"/>
</dbReference>
<gene>
    <name evidence="5" type="ORF">JIN84_02315</name>
</gene>
<organism evidence="5 6">
    <name type="scientific">Luteolibacter yonseiensis</name>
    <dbReference type="NCBI Taxonomy" id="1144680"/>
    <lineage>
        <taxon>Bacteria</taxon>
        <taxon>Pseudomonadati</taxon>
        <taxon>Verrucomicrobiota</taxon>
        <taxon>Verrucomicrobiia</taxon>
        <taxon>Verrucomicrobiales</taxon>
        <taxon>Verrucomicrobiaceae</taxon>
        <taxon>Luteolibacter</taxon>
    </lineage>
</organism>
<dbReference type="SUPFAM" id="SSF50156">
    <property type="entry name" value="PDZ domain-like"/>
    <property type="match status" value="1"/>
</dbReference>
<keyword evidence="3" id="KW-0732">Signal</keyword>
<feature type="signal peptide" evidence="3">
    <location>
        <begin position="1"/>
        <end position="19"/>
    </location>
</feature>
<proteinExistence type="inferred from homology"/>
<dbReference type="SUPFAM" id="SSF50494">
    <property type="entry name" value="Trypsin-like serine proteases"/>
    <property type="match status" value="1"/>
</dbReference>
<evidence type="ECO:0000256" key="3">
    <source>
        <dbReference type="SAM" id="SignalP"/>
    </source>
</evidence>
<keyword evidence="6" id="KW-1185">Reference proteome</keyword>
<evidence type="ECO:0000313" key="5">
    <source>
        <dbReference type="EMBL" id="MBK1814429.1"/>
    </source>
</evidence>
<dbReference type="Gene3D" id="2.40.10.120">
    <property type="match status" value="1"/>
</dbReference>
<dbReference type="GO" id="GO:0006508">
    <property type="term" value="P:proteolysis"/>
    <property type="evidence" value="ECO:0007669"/>
    <property type="project" value="TreeGrafter"/>
</dbReference>